<dbReference type="OrthoDB" id="10475042at2759"/>
<evidence type="ECO:0000256" key="2">
    <source>
        <dbReference type="SAM" id="Phobius"/>
    </source>
</evidence>
<dbReference type="Proteomes" id="UP000887013">
    <property type="component" value="Unassembled WGS sequence"/>
</dbReference>
<evidence type="ECO:0000313" key="4">
    <source>
        <dbReference type="Proteomes" id="UP000887013"/>
    </source>
</evidence>
<dbReference type="AlphaFoldDB" id="A0A8X6TKT6"/>
<evidence type="ECO:0000313" key="3">
    <source>
        <dbReference type="EMBL" id="GFT20685.1"/>
    </source>
</evidence>
<keyword evidence="4" id="KW-1185">Reference proteome</keyword>
<dbReference type="EMBL" id="BMAW01059320">
    <property type="protein sequence ID" value="GFT20685.1"/>
    <property type="molecule type" value="Genomic_DNA"/>
</dbReference>
<feature type="transmembrane region" description="Helical" evidence="2">
    <location>
        <begin position="196"/>
        <end position="216"/>
    </location>
</feature>
<reference evidence="3" key="1">
    <citation type="submission" date="2020-08" db="EMBL/GenBank/DDBJ databases">
        <title>Multicomponent nature underlies the extraordinary mechanical properties of spider dragline silk.</title>
        <authorList>
            <person name="Kono N."/>
            <person name="Nakamura H."/>
            <person name="Mori M."/>
            <person name="Yoshida Y."/>
            <person name="Ohtoshi R."/>
            <person name="Malay A.D."/>
            <person name="Moran D.A.P."/>
            <person name="Tomita M."/>
            <person name="Numata K."/>
            <person name="Arakawa K."/>
        </authorList>
    </citation>
    <scope>NUCLEOTIDE SEQUENCE</scope>
</reference>
<feature type="compositionally biased region" description="Basic and acidic residues" evidence="1">
    <location>
        <begin position="251"/>
        <end position="261"/>
    </location>
</feature>
<keyword evidence="2" id="KW-0812">Transmembrane</keyword>
<organism evidence="3 4">
    <name type="scientific">Nephila pilipes</name>
    <name type="common">Giant wood spider</name>
    <name type="synonym">Nephila maculata</name>
    <dbReference type="NCBI Taxonomy" id="299642"/>
    <lineage>
        <taxon>Eukaryota</taxon>
        <taxon>Metazoa</taxon>
        <taxon>Ecdysozoa</taxon>
        <taxon>Arthropoda</taxon>
        <taxon>Chelicerata</taxon>
        <taxon>Arachnida</taxon>
        <taxon>Araneae</taxon>
        <taxon>Araneomorphae</taxon>
        <taxon>Entelegynae</taxon>
        <taxon>Araneoidea</taxon>
        <taxon>Nephilidae</taxon>
        <taxon>Nephila</taxon>
    </lineage>
</organism>
<sequence length="551" mass="63542">MRLILRTHNDQGGGILKNSSAVVNSKNENLPTLHNSVNKQSPLTSHDVISYLSFQSFDNEAKRHPLLLNSKTDNSYFSSRDYTIRNEVIQRRKTSNFEENNSRQNASYLLDNFKNTKKKIKSVDLFAKGNIHSEKKEQIKNLRNESVIPKMLYFTETSTKHDFLVFAMKHIPRAQKTIRSIADQQSPPKSVNIHNGYFLFASICVPLIFAIIFGVWNMRRMKQKTLTKKSISKYKKIPGTYPGKAKRSKKSKENFKSKKLPDNDKNQDFVFDSLPFLQNEFNSCYFDSHCNVNNLDQISVRKCCCNGNGVKGLQDLPHIDLLTYNGYMHKSKKRISRYRKNSENNLLLLIDSDCDEKQESLKSQEFIPQKLSSNSNILLQFSDEELSIIPEHCEERRVRFQGVMNPADLNSSGYSTSSLSTVYCSNNDFLSNNIYDFEEGHFRSHPFLYKKKEGRFISMHDGPTMSDFCLVYDMDEYKKDEQIPQISNASFTSVSESLNTTEGTNESQVITNLMDETENDRNEMSKLKLLKTDDFNSSDNSIELEDVIVHE</sequence>
<comment type="caution">
    <text evidence="3">The sequence shown here is derived from an EMBL/GenBank/DDBJ whole genome shotgun (WGS) entry which is preliminary data.</text>
</comment>
<keyword evidence="2" id="KW-0472">Membrane</keyword>
<protein>
    <submittedName>
        <fullName evidence="3">Uncharacterized protein</fullName>
    </submittedName>
</protein>
<feature type="region of interest" description="Disordered" evidence="1">
    <location>
        <begin position="237"/>
        <end position="261"/>
    </location>
</feature>
<evidence type="ECO:0000256" key="1">
    <source>
        <dbReference type="SAM" id="MobiDB-lite"/>
    </source>
</evidence>
<gene>
    <name evidence="3" type="ORF">NPIL_61411</name>
</gene>
<proteinExistence type="predicted"/>
<keyword evidence="2" id="KW-1133">Transmembrane helix</keyword>
<name>A0A8X6TKT6_NEPPI</name>
<accession>A0A8X6TKT6</accession>